<dbReference type="NCBIfam" id="NF006119">
    <property type="entry name" value="PRK08264.1-5"/>
    <property type="match status" value="1"/>
</dbReference>
<comment type="caution">
    <text evidence="4">The sequence shown here is derived from an EMBL/GenBank/DDBJ whole genome shotgun (WGS) entry which is preliminary data.</text>
</comment>
<keyword evidence="2" id="KW-0560">Oxidoreductase</keyword>
<evidence type="ECO:0000313" key="4">
    <source>
        <dbReference type="EMBL" id="HFM98529.1"/>
    </source>
</evidence>
<evidence type="ECO:0000256" key="3">
    <source>
        <dbReference type="RuleBase" id="RU000363"/>
    </source>
</evidence>
<dbReference type="EMBL" id="DSRU01000177">
    <property type="protein sequence ID" value="HFM98529.1"/>
    <property type="molecule type" value="Genomic_DNA"/>
</dbReference>
<gene>
    <name evidence="4" type="ORF">ENR64_12390</name>
</gene>
<dbReference type="PROSITE" id="PS00061">
    <property type="entry name" value="ADH_SHORT"/>
    <property type="match status" value="1"/>
</dbReference>
<protein>
    <submittedName>
        <fullName evidence="4">SDR family oxidoreductase</fullName>
    </submittedName>
</protein>
<name>A0A7C3KDP0_9CYAN</name>
<comment type="similarity">
    <text evidence="1 3">Belongs to the short-chain dehydrogenases/reductases (SDR) family.</text>
</comment>
<dbReference type="PANTHER" id="PTHR44196">
    <property type="entry name" value="DEHYDROGENASE/REDUCTASE SDR FAMILY MEMBER 7B"/>
    <property type="match status" value="1"/>
</dbReference>
<dbReference type="PRINTS" id="PR00080">
    <property type="entry name" value="SDRFAMILY"/>
</dbReference>
<dbReference type="InterPro" id="IPR020904">
    <property type="entry name" value="Sc_DH/Rdtase_CS"/>
</dbReference>
<reference evidence="4" key="1">
    <citation type="journal article" date="2020" name="mSystems">
        <title>Genome- and Community-Level Interaction Insights into Carbon Utilization and Element Cycling Functions of Hydrothermarchaeota in Hydrothermal Sediment.</title>
        <authorList>
            <person name="Zhou Z."/>
            <person name="Liu Y."/>
            <person name="Xu W."/>
            <person name="Pan J."/>
            <person name="Luo Z.H."/>
            <person name="Li M."/>
        </authorList>
    </citation>
    <scope>NUCLEOTIDE SEQUENCE [LARGE SCALE GENOMIC DNA]</scope>
    <source>
        <strain evidence="4">SpSt-418</strain>
    </source>
</reference>
<dbReference type="GO" id="GO:0016491">
    <property type="term" value="F:oxidoreductase activity"/>
    <property type="evidence" value="ECO:0007669"/>
    <property type="project" value="UniProtKB-KW"/>
</dbReference>
<dbReference type="GO" id="GO:0016020">
    <property type="term" value="C:membrane"/>
    <property type="evidence" value="ECO:0007669"/>
    <property type="project" value="TreeGrafter"/>
</dbReference>
<sequence>MKTQNSVVFISGASRGLGLAFAHEALERGAKKVYAGVRNLTEAKTPGIVQVKLDVTDPASIVAAVTQCGDTTVLVNNAGIARLTSSSLDPGMIDIAREVFETNYYGMILLSQAFVPILAKNGGGAVINVLSDATWYARPMLAAYSASKSAAWSFTNALRIDLQSQKTLVLGLHVGFMDTDMTKGFEMKKTSPQQVAAAALTGIEDNQEEILADDFTREVKRSFCNEQSMYLNPPEI</sequence>
<accession>A0A7C3KDP0</accession>
<dbReference type="InterPro" id="IPR036291">
    <property type="entry name" value="NAD(P)-bd_dom_sf"/>
</dbReference>
<dbReference type="AlphaFoldDB" id="A0A7C3KDP0"/>
<dbReference type="PRINTS" id="PR00081">
    <property type="entry name" value="GDHRDH"/>
</dbReference>
<evidence type="ECO:0000256" key="2">
    <source>
        <dbReference type="ARBA" id="ARBA00023002"/>
    </source>
</evidence>
<dbReference type="PANTHER" id="PTHR44196:SF1">
    <property type="entry name" value="DEHYDROGENASE_REDUCTASE SDR FAMILY MEMBER 7B"/>
    <property type="match status" value="1"/>
</dbReference>
<dbReference type="NCBIfam" id="NF006117">
    <property type="entry name" value="PRK08264.1-3"/>
    <property type="match status" value="1"/>
</dbReference>
<proteinExistence type="inferred from homology"/>
<dbReference type="SUPFAM" id="SSF51735">
    <property type="entry name" value="NAD(P)-binding Rossmann-fold domains"/>
    <property type="match status" value="1"/>
</dbReference>
<dbReference type="Gene3D" id="3.40.50.720">
    <property type="entry name" value="NAD(P)-binding Rossmann-like Domain"/>
    <property type="match status" value="1"/>
</dbReference>
<organism evidence="4">
    <name type="scientific">Oscillatoriales cyanobacterium SpSt-418</name>
    <dbReference type="NCBI Taxonomy" id="2282169"/>
    <lineage>
        <taxon>Bacteria</taxon>
        <taxon>Bacillati</taxon>
        <taxon>Cyanobacteriota</taxon>
        <taxon>Cyanophyceae</taxon>
        <taxon>Oscillatoriophycideae</taxon>
        <taxon>Oscillatoriales</taxon>
    </lineage>
</organism>
<evidence type="ECO:0000256" key="1">
    <source>
        <dbReference type="ARBA" id="ARBA00006484"/>
    </source>
</evidence>
<dbReference type="Pfam" id="PF00106">
    <property type="entry name" value="adh_short"/>
    <property type="match status" value="1"/>
</dbReference>
<dbReference type="InterPro" id="IPR002347">
    <property type="entry name" value="SDR_fam"/>
</dbReference>